<organism evidence="5 6">
    <name type="scientific">Sediminicola luteus</name>
    <dbReference type="NCBI Taxonomy" id="319238"/>
    <lineage>
        <taxon>Bacteria</taxon>
        <taxon>Pseudomonadati</taxon>
        <taxon>Bacteroidota</taxon>
        <taxon>Flavobacteriia</taxon>
        <taxon>Flavobacteriales</taxon>
        <taxon>Flavobacteriaceae</taxon>
        <taxon>Sediminicola</taxon>
    </lineage>
</organism>
<dbReference type="Pfam" id="PF13649">
    <property type="entry name" value="Methyltransf_25"/>
    <property type="match status" value="1"/>
</dbReference>
<keyword evidence="3" id="KW-0949">S-adenosyl-L-methionine</keyword>
<dbReference type="SUPFAM" id="SSF53335">
    <property type="entry name" value="S-adenosyl-L-methionine-dependent methyltransferases"/>
    <property type="match status" value="1"/>
</dbReference>
<dbReference type="Gene3D" id="3.40.50.150">
    <property type="entry name" value="Vaccinia Virus protein VP39"/>
    <property type="match status" value="1"/>
</dbReference>
<keyword evidence="6" id="KW-1185">Reference proteome</keyword>
<evidence type="ECO:0000256" key="2">
    <source>
        <dbReference type="ARBA" id="ARBA00022679"/>
    </source>
</evidence>
<evidence type="ECO:0000256" key="1">
    <source>
        <dbReference type="ARBA" id="ARBA00022603"/>
    </source>
</evidence>
<keyword evidence="1 5" id="KW-0489">Methyltransferase</keyword>
<dbReference type="PANTHER" id="PTHR43464">
    <property type="entry name" value="METHYLTRANSFERASE"/>
    <property type="match status" value="1"/>
</dbReference>
<dbReference type="PANTHER" id="PTHR43464:SF19">
    <property type="entry name" value="UBIQUINONE BIOSYNTHESIS O-METHYLTRANSFERASE, MITOCHONDRIAL"/>
    <property type="match status" value="1"/>
</dbReference>
<dbReference type="GO" id="GO:0008168">
    <property type="term" value="F:methyltransferase activity"/>
    <property type="evidence" value="ECO:0007669"/>
    <property type="project" value="UniProtKB-KW"/>
</dbReference>
<sequence>MEHADVLGLALMDYLENGFSEDIRTTSSLEETDVLPLAHLFRGYAAMPELEQKALQQCTGSVLDIGCGAGSHSLWLQEQGLKVTAIDISPGAIHCAKQRGVNNVIVSDFLDHQGSYDTLLLLMNGIGLAGALAGLGPMLHKLKSLLAPGGQILVDSSDIIYMFEDEKGEYWVDPNGYYGEVQFQMHYKKFSSPRFPWLYVDYNTLTRACLAHGLQCEMIAEGAHYDYLARIHTINP</sequence>
<gene>
    <name evidence="5" type="ORF">B7P33_09325</name>
</gene>
<dbReference type="EMBL" id="NBWU01000003">
    <property type="protein sequence ID" value="PCE64477.1"/>
    <property type="molecule type" value="Genomic_DNA"/>
</dbReference>
<dbReference type="InterPro" id="IPR041698">
    <property type="entry name" value="Methyltransf_25"/>
</dbReference>
<evidence type="ECO:0000313" key="6">
    <source>
        <dbReference type="Proteomes" id="UP000219559"/>
    </source>
</evidence>
<dbReference type="InterPro" id="IPR029063">
    <property type="entry name" value="SAM-dependent_MTases_sf"/>
</dbReference>
<evidence type="ECO:0000256" key="3">
    <source>
        <dbReference type="ARBA" id="ARBA00022691"/>
    </source>
</evidence>
<evidence type="ECO:0000313" key="5">
    <source>
        <dbReference type="EMBL" id="PCE64477.1"/>
    </source>
</evidence>
<dbReference type="AlphaFoldDB" id="A0A2A4G759"/>
<dbReference type="RefSeq" id="WP_097440598.1">
    <property type="nucleotide sequence ID" value="NZ_KZ300476.1"/>
</dbReference>
<keyword evidence="2 5" id="KW-0808">Transferase</keyword>
<name>A0A2A4G759_9FLAO</name>
<dbReference type="OrthoDB" id="1143568at2"/>
<dbReference type="CDD" id="cd02440">
    <property type="entry name" value="AdoMet_MTases"/>
    <property type="match status" value="1"/>
</dbReference>
<evidence type="ECO:0000259" key="4">
    <source>
        <dbReference type="Pfam" id="PF13649"/>
    </source>
</evidence>
<comment type="caution">
    <text evidence="5">The sequence shown here is derived from an EMBL/GenBank/DDBJ whole genome shotgun (WGS) entry which is preliminary data.</text>
</comment>
<feature type="domain" description="Methyltransferase" evidence="4">
    <location>
        <begin position="62"/>
        <end position="150"/>
    </location>
</feature>
<protein>
    <submittedName>
        <fullName evidence="5">SAM-dependent methyltransferase</fullName>
    </submittedName>
</protein>
<dbReference type="GO" id="GO:0032259">
    <property type="term" value="P:methylation"/>
    <property type="evidence" value="ECO:0007669"/>
    <property type="project" value="UniProtKB-KW"/>
</dbReference>
<proteinExistence type="predicted"/>
<accession>A0A2A4G759</accession>
<reference evidence="5 6" key="1">
    <citation type="submission" date="2017-04" db="EMBL/GenBank/DDBJ databases">
        <title>A new member of the family Flavobacteriaceae isolated from ascidians.</title>
        <authorList>
            <person name="Chen L."/>
        </authorList>
    </citation>
    <scope>NUCLEOTIDE SEQUENCE [LARGE SCALE GENOMIC DNA]</scope>
    <source>
        <strain evidence="5 6">HQA918</strain>
    </source>
</reference>
<dbReference type="Proteomes" id="UP000219559">
    <property type="component" value="Unassembled WGS sequence"/>
</dbReference>